<gene>
    <name evidence="17" type="ORF">GALL_47300</name>
</gene>
<dbReference type="EC" id="3.6.1.66" evidence="11"/>
<keyword evidence="7" id="KW-0460">Magnesium</keyword>
<comment type="subunit">
    <text evidence="3">Homodimer.</text>
</comment>
<dbReference type="EMBL" id="MLJW01000012">
    <property type="protein sequence ID" value="OIR14263.1"/>
    <property type="molecule type" value="Genomic_DNA"/>
</dbReference>
<evidence type="ECO:0000256" key="9">
    <source>
        <dbReference type="ARBA" id="ARBA00051875"/>
    </source>
</evidence>
<keyword evidence="6 17" id="KW-0378">Hydrolase</keyword>
<evidence type="ECO:0000256" key="12">
    <source>
        <dbReference type="ARBA" id="ARBA00071289"/>
    </source>
</evidence>
<dbReference type="CDD" id="cd00515">
    <property type="entry name" value="HAM1"/>
    <property type="match status" value="1"/>
</dbReference>
<evidence type="ECO:0000256" key="4">
    <source>
        <dbReference type="ARBA" id="ARBA00022723"/>
    </source>
</evidence>
<comment type="caution">
    <text evidence="17">The sequence shown here is derived from an EMBL/GenBank/DDBJ whole genome shotgun (WGS) entry which is preliminary data.</text>
</comment>
<comment type="catalytic activity">
    <reaction evidence="10">
        <text>XTP + H2O = XMP + diphosphate + H(+)</text>
        <dbReference type="Rhea" id="RHEA:28610"/>
        <dbReference type="ChEBI" id="CHEBI:15377"/>
        <dbReference type="ChEBI" id="CHEBI:15378"/>
        <dbReference type="ChEBI" id="CHEBI:33019"/>
        <dbReference type="ChEBI" id="CHEBI:57464"/>
        <dbReference type="ChEBI" id="CHEBI:61314"/>
        <dbReference type="EC" id="3.6.1.66"/>
    </reaction>
</comment>
<evidence type="ECO:0000256" key="3">
    <source>
        <dbReference type="ARBA" id="ARBA00011738"/>
    </source>
</evidence>
<evidence type="ECO:0000256" key="8">
    <source>
        <dbReference type="ARBA" id="ARBA00023080"/>
    </source>
</evidence>
<comment type="similarity">
    <text evidence="2">Belongs to the HAM1 NTPase family.</text>
</comment>
<accession>A0A1J5T0I3</accession>
<dbReference type="GO" id="GO:0017111">
    <property type="term" value="F:ribonucleoside triphosphate phosphatase activity"/>
    <property type="evidence" value="ECO:0007669"/>
    <property type="project" value="InterPro"/>
</dbReference>
<dbReference type="GO" id="GO:0046872">
    <property type="term" value="F:metal ion binding"/>
    <property type="evidence" value="ECO:0007669"/>
    <property type="project" value="UniProtKB-KW"/>
</dbReference>
<dbReference type="SUPFAM" id="SSF52972">
    <property type="entry name" value="ITPase-like"/>
    <property type="match status" value="1"/>
</dbReference>
<evidence type="ECO:0000256" key="6">
    <source>
        <dbReference type="ARBA" id="ARBA00022801"/>
    </source>
</evidence>
<evidence type="ECO:0000256" key="16">
    <source>
        <dbReference type="ARBA" id="ARBA00083635"/>
    </source>
</evidence>
<keyword evidence="4" id="KW-0479">Metal-binding</keyword>
<organism evidence="17">
    <name type="scientific">mine drainage metagenome</name>
    <dbReference type="NCBI Taxonomy" id="410659"/>
    <lineage>
        <taxon>unclassified sequences</taxon>
        <taxon>metagenomes</taxon>
        <taxon>ecological metagenomes</taxon>
    </lineage>
</organism>
<evidence type="ECO:0000256" key="7">
    <source>
        <dbReference type="ARBA" id="ARBA00022842"/>
    </source>
</evidence>
<dbReference type="InterPro" id="IPR002637">
    <property type="entry name" value="RdgB/HAM1"/>
</dbReference>
<evidence type="ECO:0000313" key="17">
    <source>
        <dbReference type="EMBL" id="OIR14263.1"/>
    </source>
</evidence>
<dbReference type="Gene3D" id="3.90.950.10">
    <property type="match status" value="1"/>
</dbReference>
<keyword evidence="5" id="KW-0547">Nucleotide-binding</keyword>
<comment type="catalytic activity">
    <reaction evidence="9">
        <text>dITP + H2O = dIMP + diphosphate + H(+)</text>
        <dbReference type="Rhea" id="RHEA:28342"/>
        <dbReference type="ChEBI" id="CHEBI:15377"/>
        <dbReference type="ChEBI" id="CHEBI:15378"/>
        <dbReference type="ChEBI" id="CHEBI:33019"/>
        <dbReference type="ChEBI" id="CHEBI:61194"/>
        <dbReference type="ChEBI" id="CHEBI:61382"/>
        <dbReference type="EC" id="3.6.1.66"/>
    </reaction>
</comment>
<comment type="cofactor">
    <cofactor evidence="1">
        <name>Mg(2+)</name>
        <dbReference type="ChEBI" id="CHEBI:18420"/>
    </cofactor>
</comment>
<dbReference type="InterPro" id="IPR020922">
    <property type="entry name" value="dITP/XTP_pyrophosphatase"/>
</dbReference>
<sequence>MKSTLIFATNNQHKVDEIKKVIGDAFNIITLKDAGIEIDIPEPHDSLEKNASEKSSVIHQLTNQNCFSEDTGLEVEALNGEPGVKSARYAGEGKNFQDNIDKLLKNLAGKVNHNARFRTVISLILNNKEYLFEGICEGKIVADQKGENGFGYDPVFIPNGSDKTFAEMTMEEKAVFSHRRKATDKLIEFLRRNQ</sequence>
<evidence type="ECO:0000256" key="14">
    <source>
        <dbReference type="ARBA" id="ARBA00078805"/>
    </source>
</evidence>
<keyword evidence="8" id="KW-0546">Nucleotide metabolism</keyword>
<dbReference type="PANTHER" id="PTHR11067:SF9">
    <property type="entry name" value="INOSINE TRIPHOSPHATE PYROPHOSPHATASE"/>
    <property type="match status" value="1"/>
</dbReference>
<proteinExistence type="inferred from homology"/>
<evidence type="ECO:0000256" key="11">
    <source>
        <dbReference type="ARBA" id="ARBA00066468"/>
    </source>
</evidence>
<protein>
    <recommendedName>
        <fullName evidence="12">dITP/XTP pyrophosphatase</fullName>
        <ecNumber evidence="11">3.6.1.66</ecNumber>
    </recommendedName>
    <alternativeName>
        <fullName evidence="13">Non-canonical purine NTP pyrophosphatase</fullName>
    </alternativeName>
    <alternativeName>
        <fullName evidence="14">Non-standard purine NTP pyrophosphatase</fullName>
    </alternativeName>
    <alternativeName>
        <fullName evidence="16">Nucleoside-triphosphate diphosphatase</fullName>
    </alternativeName>
    <alternativeName>
        <fullName evidence="15">Nucleoside-triphosphate pyrophosphatase</fullName>
    </alternativeName>
</protein>
<dbReference type="GO" id="GO:0000166">
    <property type="term" value="F:nucleotide binding"/>
    <property type="evidence" value="ECO:0007669"/>
    <property type="project" value="UniProtKB-KW"/>
</dbReference>
<dbReference type="PANTHER" id="PTHR11067">
    <property type="entry name" value="INOSINE TRIPHOSPHATE PYROPHOSPHATASE/HAM1 PROTEIN"/>
    <property type="match status" value="1"/>
</dbReference>
<dbReference type="AlphaFoldDB" id="A0A1J5T0I3"/>
<dbReference type="NCBIfam" id="TIGR00042">
    <property type="entry name" value="RdgB/HAM1 family non-canonical purine NTP pyrophosphatase"/>
    <property type="match status" value="1"/>
</dbReference>
<evidence type="ECO:0000256" key="15">
    <source>
        <dbReference type="ARBA" id="ARBA00083186"/>
    </source>
</evidence>
<dbReference type="GO" id="GO:0009117">
    <property type="term" value="P:nucleotide metabolic process"/>
    <property type="evidence" value="ECO:0007669"/>
    <property type="project" value="UniProtKB-KW"/>
</dbReference>
<evidence type="ECO:0000256" key="2">
    <source>
        <dbReference type="ARBA" id="ARBA00008023"/>
    </source>
</evidence>
<evidence type="ECO:0000256" key="1">
    <source>
        <dbReference type="ARBA" id="ARBA00001946"/>
    </source>
</evidence>
<dbReference type="HAMAP" id="MF_01405">
    <property type="entry name" value="Non_canon_purine_NTPase"/>
    <property type="match status" value="1"/>
</dbReference>
<name>A0A1J5T0I3_9ZZZZ</name>
<evidence type="ECO:0000256" key="10">
    <source>
        <dbReference type="ARBA" id="ARBA00052017"/>
    </source>
</evidence>
<dbReference type="GO" id="GO:0036222">
    <property type="term" value="F:XTP diphosphatase activity"/>
    <property type="evidence" value="ECO:0007669"/>
    <property type="project" value="RHEA"/>
</dbReference>
<reference evidence="17" key="1">
    <citation type="submission" date="2016-10" db="EMBL/GenBank/DDBJ databases">
        <title>Sequence of Gallionella enrichment culture.</title>
        <authorList>
            <person name="Poehlein A."/>
            <person name="Muehling M."/>
            <person name="Daniel R."/>
        </authorList>
    </citation>
    <scope>NUCLEOTIDE SEQUENCE</scope>
</reference>
<dbReference type="FunFam" id="3.90.950.10:FF:000001">
    <property type="entry name" value="dITP/XTP pyrophosphatase"/>
    <property type="match status" value="1"/>
</dbReference>
<evidence type="ECO:0000256" key="5">
    <source>
        <dbReference type="ARBA" id="ARBA00022741"/>
    </source>
</evidence>
<dbReference type="Pfam" id="PF01725">
    <property type="entry name" value="Ham1p_like"/>
    <property type="match status" value="1"/>
</dbReference>
<dbReference type="GO" id="GO:0035870">
    <property type="term" value="F:dITP diphosphatase activity"/>
    <property type="evidence" value="ECO:0007669"/>
    <property type="project" value="RHEA"/>
</dbReference>
<dbReference type="GO" id="GO:0036220">
    <property type="term" value="F:ITP diphosphatase activity"/>
    <property type="evidence" value="ECO:0007669"/>
    <property type="project" value="UniProtKB-EC"/>
</dbReference>
<evidence type="ECO:0000256" key="13">
    <source>
        <dbReference type="ARBA" id="ARBA00075987"/>
    </source>
</evidence>
<dbReference type="InterPro" id="IPR029001">
    <property type="entry name" value="ITPase-like_fam"/>
</dbReference>
<dbReference type="GO" id="GO:0005829">
    <property type="term" value="C:cytosol"/>
    <property type="evidence" value="ECO:0007669"/>
    <property type="project" value="TreeGrafter"/>
</dbReference>
<dbReference type="GO" id="GO:0009146">
    <property type="term" value="P:purine nucleoside triphosphate catabolic process"/>
    <property type="evidence" value="ECO:0007669"/>
    <property type="project" value="UniProtKB-ARBA"/>
</dbReference>